<evidence type="ECO:0000259" key="8">
    <source>
        <dbReference type="SMART" id="SM01005"/>
    </source>
</evidence>
<dbReference type="eggNOG" id="COG0787">
    <property type="taxonomic scope" value="Bacteria"/>
</dbReference>
<dbReference type="GO" id="GO:0005829">
    <property type="term" value="C:cytosol"/>
    <property type="evidence" value="ECO:0007669"/>
    <property type="project" value="TreeGrafter"/>
</dbReference>
<feature type="binding site" evidence="5 7">
    <location>
        <position position="301"/>
    </location>
    <ligand>
        <name>substrate</name>
    </ligand>
</feature>
<comment type="cofactor">
    <cofactor evidence="2 5 6">
        <name>pyridoxal 5'-phosphate</name>
        <dbReference type="ChEBI" id="CHEBI:597326"/>
    </cofactor>
</comment>
<evidence type="ECO:0000256" key="4">
    <source>
        <dbReference type="ARBA" id="ARBA00023235"/>
    </source>
</evidence>
<evidence type="ECO:0000256" key="7">
    <source>
        <dbReference type="PIRSR" id="PIRSR600821-52"/>
    </source>
</evidence>
<dbReference type="SUPFAM" id="SSF51419">
    <property type="entry name" value="PLP-binding barrel"/>
    <property type="match status" value="1"/>
</dbReference>
<feature type="binding site" evidence="5 7">
    <location>
        <position position="131"/>
    </location>
    <ligand>
        <name>substrate</name>
    </ligand>
</feature>
<dbReference type="InterPro" id="IPR029066">
    <property type="entry name" value="PLP-binding_barrel"/>
</dbReference>
<evidence type="ECO:0000256" key="2">
    <source>
        <dbReference type="ARBA" id="ARBA00001933"/>
    </source>
</evidence>
<dbReference type="EC" id="5.1.1.1" evidence="5"/>
<dbReference type="Gene3D" id="3.20.20.10">
    <property type="entry name" value="Alanine racemase"/>
    <property type="match status" value="1"/>
</dbReference>
<keyword evidence="10" id="KW-1185">Reference proteome</keyword>
<dbReference type="InterPro" id="IPR009006">
    <property type="entry name" value="Ala_racemase/Decarboxylase_C"/>
</dbReference>
<accession>A0A059KMW7</accession>
<dbReference type="STRING" id="34103.SAMN05421778_12015"/>
<comment type="caution">
    <text evidence="5">Lacks conserved residue(s) required for the propagation of feature annotation.</text>
</comment>
<dbReference type="FunFam" id="3.20.20.10:FF:000002">
    <property type="entry name" value="Alanine racemase"/>
    <property type="match status" value="1"/>
</dbReference>
<dbReference type="Pfam" id="PF00842">
    <property type="entry name" value="Ala_racemase_C"/>
    <property type="match status" value="1"/>
</dbReference>
<comment type="caution">
    <text evidence="9">The sequence shown here is derived from an EMBL/GenBank/DDBJ whole genome shotgun (WGS) entry which is preliminary data.</text>
</comment>
<name>A0A059KMW7_9BURK</name>
<keyword evidence="4 5" id="KW-0413">Isomerase</keyword>
<dbReference type="Gene3D" id="2.40.37.10">
    <property type="entry name" value="Lyase, Ornithine Decarboxylase, Chain A, domain 1"/>
    <property type="match status" value="1"/>
</dbReference>
<evidence type="ECO:0000256" key="1">
    <source>
        <dbReference type="ARBA" id="ARBA00000316"/>
    </source>
</evidence>
<dbReference type="InterPro" id="IPR020622">
    <property type="entry name" value="Ala_racemase_pyridoxalP-BS"/>
</dbReference>
<dbReference type="PATRIC" id="fig|1286631.3.peg.1668"/>
<sequence length="361" mass="38245">MTRPSVARIDLDALRHNARHLQALHGGRQLAVLKADAYGHGAVDCARALRGLSDGLAVAFVDEARALRAAGLTAPILVLEGAFDADEVTFAAAASLWLVVHQDRQLHLIEQASLPDGALQVWLKVDSGMHRAGFAPERARELHQRLQADPRVGSVTLMSHFARADEPGCDLTARQTALFEQATAGLPGPRSLCNSAGVLAWPSAHRDWARPGIALYGADPLLRPQGCGLRPVMTLASQVFAERWLAPGEPLGCGTGFTATEPTRVGLVALGYADGYPRTAPTGTPVAVEGRRSRLIGRVSMDMLTVDLTGLPDAGIGSPVELWGAQIPVNEVAGLAGTLAYELLCNVKRVPRHGVGYATRA</sequence>
<dbReference type="SUPFAM" id="SSF50621">
    <property type="entry name" value="Alanine racemase C-terminal domain-like"/>
    <property type="match status" value="1"/>
</dbReference>
<dbReference type="Pfam" id="PF01168">
    <property type="entry name" value="Ala_racemase_N"/>
    <property type="match status" value="1"/>
</dbReference>
<feature type="modified residue" description="N6-(pyridoxal phosphate)lysine" evidence="5 6">
    <location>
        <position position="34"/>
    </location>
</feature>
<dbReference type="UniPathway" id="UPA00042">
    <property type="reaction ID" value="UER00497"/>
</dbReference>
<evidence type="ECO:0000256" key="6">
    <source>
        <dbReference type="PIRSR" id="PIRSR600821-50"/>
    </source>
</evidence>
<evidence type="ECO:0000256" key="3">
    <source>
        <dbReference type="ARBA" id="ARBA00022898"/>
    </source>
</evidence>
<keyword evidence="3 5" id="KW-0663">Pyridoxal phosphate</keyword>
<feature type="active site" description="Proton acceptor; specific for D-alanine" evidence="5">
    <location>
        <position position="34"/>
    </location>
</feature>
<dbReference type="PRINTS" id="PR00992">
    <property type="entry name" value="ALARACEMASE"/>
</dbReference>
<protein>
    <recommendedName>
        <fullName evidence="5">Alanine racemase</fullName>
        <ecNumber evidence="5">5.1.1.1</ecNumber>
    </recommendedName>
</protein>
<dbReference type="HAMAP" id="MF_01201">
    <property type="entry name" value="Ala_racemase"/>
    <property type="match status" value="1"/>
</dbReference>
<dbReference type="CDD" id="cd06827">
    <property type="entry name" value="PLPDE_III_AR_proteobact"/>
    <property type="match status" value="1"/>
</dbReference>
<dbReference type="InterPro" id="IPR001608">
    <property type="entry name" value="Ala_racemase_N"/>
</dbReference>
<feature type="domain" description="Alanine racemase C-terminal" evidence="8">
    <location>
        <begin position="232"/>
        <end position="355"/>
    </location>
</feature>
<dbReference type="InterPro" id="IPR000821">
    <property type="entry name" value="Ala_racemase"/>
</dbReference>
<comment type="pathway">
    <text evidence="5">Amino-acid biosynthesis; D-alanine biosynthesis; D-alanine from L-alanine: step 1/1.</text>
</comment>
<dbReference type="GO" id="GO:0008784">
    <property type="term" value="F:alanine racemase activity"/>
    <property type="evidence" value="ECO:0007669"/>
    <property type="project" value="UniProtKB-UniRule"/>
</dbReference>
<dbReference type="Proteomes" id="UP000026714">
    <property type="component" value="Unassembled WGS sequence"/>
</dbReference>
<organism evidence="9 10">
    <name type="scientific">Sphaerotilus natans subsp. natans DSM 6575</name>
    <dbReference type="NCBI Taxonomy" id="1286631"/>
    <lineage>
        <taxon>Bacteria</taxon>
        <taxon>Pseudomonadati</taxon>
        <taxon>Pseudomonadota</taxon>
        <taxon>Betaproteobacteria</taxon>
        <taxon>Burkholderiales</taxon>
        <taxon>Sphaerotilaceae</taxon>
        <taxon>Sphaerotilus</taxon>
    </lineage>
</organism>
<dbReference type="InterPro" id="IPR011079">
    <property type="entry name" value="Ala_racemase_C"/>
</dbReference>
<comment type="catalytic activity">
    <reaction evidence="1 5">
        <text>L-alanine = D-alanine</text>
        <dbReference type="Rhea" id="RHEA:20249"/>
        <dbReference type="ChEBI" id="CHEBI:57416"/>
        <dbReference type="ChEBI" id="CHEBI:57972"/>
        <dbReference type="EC" id="5.1.1.1"/>
    </reaction>
</comment>
<proteinExistence type="inferred from homology"/>
<dbReference type="NCBIfam" id="TIGR00492">
    <property type="entry name" value="alr"/>
    <property type="match status" value="1"/>
</dbReference>
<dbReference type="EMBL" id="AZRA01000043">
    <property type="protein sequence ID" value="KDB52710.1"/>
    <property type="molecule type" value="Genomic_DNA"/>
</dbReference>
<reference evidence="9 10" key="1">
    <citation type="journal article" date="2014" name="FEMS Microbiol. Ecol.">
        <title>Sphaerotilus natans encrusted with nanoball-shaped Fe(III) oxide minerals formed by nitrate-reducing mixotrophic Fe(II) oxidation.</title>
        <authorList>
            <person name="Park S."/>
            <person name="Kim D.H."/>
            <person name="Lee J.H."/>
            <person name="Hur H.G."/>
        </authorList>
    </citation>
    <scope>NUCLEOTIDE SEQUENCE [LARGE SCALE GENOMIC DNA]</scope>
    <source>
        <strain evidence="9 10">DSM 6575</strain>
    </source>
</reference>
<comment type="similarity">
    <text evidence="5">Belongs to the alanine racemase family.</text>
</comment>
<dbReference type="SMART" id="SM01005">
    <property type="entry name" value="Ala_racemase_C"/>
    <property type="match status" value="1"/>
</dbReference>
<evidence type="ECO:0000256" key="5">
    <source>
        <dbReference type="HAMAP-Rule" id="MF_01201"/>
    </source>
</evidence>
<evidence type="ECO:0000313" key="10">
    <source>
        <dbReference type="Proteomes" id="UP000026714"/>
    </source>
</evidence>
<dbReference type="GO" id="GO:0030170">
    <property type="term" value="F:pyridoxal phosphate binding"/>
    <property type="evidence" value="ECO:0007669"/>
    <property type="project" value="UniProtKB-UniRule"/>
</dbReference>
<dbReference type="PANTHER" id="PTHR30511:SF0">
    <property type="entry name" value="ALANINE RACEMASE, CATABOLIC-RELATED"/>
    <property type="match status" value="1"/>
</dbReference>
<evidence type="ECO:0000313" key="9">
    <source>
        <dbReference type="EMBL" id="KDB52710.1"/>
    </source>
</evidence>
<comment type="function">
    <text evidence="5">Catalyzes the interconversion of L-alanine and D-alanine. May also act on other amino acids.</text>
</comment>
<dbReference type="GO" id="GO:0030632">
    <property type="term" value="P:D-alanine biosynthetic process"/>
    <property type="evidence" value="ECO:0007669"/>
    <property type="project" value="UniProtKB-UniRule"/>
</dbReference>
<dbReference type="AlphaFoldDB" id="A0A059KMW7"/>
<dbReference type="PANTHER" id="PTHR30511">
    <property type="entry name" value="ALANINE RACEMASE"/>
    <property type="match status" value="1"/>
</dbReference>
<dbReference type="PROSITE" id="PS00395">
    <property type="entry name" value="ALANINE_RACEMASE"/>
    <property type="match status" value="1"/>
</dbReference>
<dbReference type="RefSeq" id="WP_037480601.1">
    <property type="nucleotide sequence ID" value="NZ_AZRA01000043.1"/>
</dbReference>
<gene>
    <name evidence="9" type="ORF">X805_16960</name>
</gene>